<organism evidence="4 5">
    <name type="scientific">Macrosiphum euphorbiae</name>
    <name type="common">potato aphid</name>
    <dbReference type="NCBI Taxonomy" id="13131"/>
    <lineage>
        <taxon>Eukaryota</taxon>
        <taxon>Metazoa</taxon>
        <taxon>Ecdysozoa</taxon>
        <taxon>Arthropoda</taxon>
        <taxon>Hexapoda</taxon>
        <taxon>Insecta</taxon>
        <taxon>Pterygota</taxon>
        <taxon>Neoptera</taxon>
        <taxon>Paraneoptera</taxon>
        <taxon>Hemiptera</taxon>
        <taxon>Sternorrhyncha</taxon>
        <taxon>Aphidomorpha</taxon>
        <taxon>Aphidoidea</taxon>
        <taxon>Aphididae</taxon>
        <taxon>Macrosiphini</taxon>
        <taxon>Macrosiphum</taxon>
    </lineage>
</organism>
<evidence type="ECO:0000313" key="5">
    <source>
        <dbReference type="Proteomes" id="UP001160148"/>
    </source>
</evidence>
<comment type="cofactor">
    <cofactor evidence="1">
        <name>a divalent metal cation</name>
        <dbReference type="ChEBI" id="CHEBI:60240"/>
    </cofactor>
</comment>
<dbReference type="Pfam" id="PF13359">
    <property type="entry name" value="DDE_Tnp_4"/>
    <property type="match status" value="1"/>
</dbReference>
<sequence length="178" mass="20935">MNDFSLKCFRCHRDHIIFVMDPIHLQKTDFKQRFRLSRNIFIGLLNMVQDSLCQTTHHNMSLSSILQLLIELRYYTTGAFQSVLGYHIQIHKSRHMYRIIKRLSTGIASLKPNYIQMEKTGTDRNFIHEDFYITFQFLKGYFSINVQAICNSNLLLTNIVARWPGSVHDSTIFDNSLL</sequence>
<dbReference type="Proteomes" id="UP001160148">
    <property type="component" value="Unassembled WGS sequence"/>
</dbReference>
<evidence type="ECO:0000256" key="1">
    <source>
        <dbReference type="ARBA" id="ARBA00001968"/>
    </source>
</evidence>
<protein>
    <recommendedName>
        <fullName evidence="3">DDE Tnp4 domain-containing protein</fullName>
    </recommendedName>
</protein>
<dbReference type="InterPro" id="IPR027806">
    <property type="entry name" value="HARBI1_dom"/>
</dbReference>
<gene>
    <name evidence="4" type="ORF">MEUPH1_LOCUS9439</name>
</gene>
<comment type="caution">
    <text evidence="4">The sequence shown here is derived from an EMBL/GenBank/DDBJ whole genome shotgun (WGS) entry which is preliminary data.</text>
</comment>
<evidence type="ECO:0000313" key="4">
    <source>
        <dbReference type="EMBL" id="CAI6353303.1"/>
    </source>
</evidence>
<evidence type="ECO:0000256" key="2">
    <source>
        <dbReference type="ARBA" id="ARBA00022723"/>
    </source>
</evidence>
<accession>A0AAV0WBZ6</accession>
<dbReference type="EMBL" id="CARXXK010000002">
    <property type="protein sequence ID" value="CAI6353303.1"/>
    <property type="molecule type" value="Genomic_DNA"/>
</dbReference>
<feature type="domain" description="DDE Tnp4" evidence="3">
    <location>
        <begin position="134"/>
        <end position="176"/>
    </location>
</feature>
<keyword evidence="5" id="KW-1185">Reference proteome</keyword>
<reference evidence="4 5" key="1">
    <citation type="submission" date="2023-01" db="EMBL/GenBank/DDBJ databases">
        <authorList>
            <person name="Whitehead M."/>
        </authorList>
    </citation>
    <scope>NUCLEOTIDE SEQUENCE [LARGE SCALE GENOMIC DNA]</scope>
</reference>
<proteinExistence type="predicted"/>
<name>A0AAV0WBZ6_9HEMI</name>
<keyword evidence="2" id="KW-0479">Metal-binding</keyword>
<dbReference type="GO" id="GO:0046872">
    <property type="term" value="F:metal ion binding"/>
    <property type="evidence" value="ECO:0007669"/>
    <property type="project" value="UniProtKB-KW"/>
</dbReference>
<evidence type="ECO:0000259" key="3">
    <source>
        <dbReference type="Pfam" id="PF13359"/>
    </source>
</evidence>
<dbReference type="AlphaFoldDB" id="A0AAV0WBZ6"/>